<dbReference type="CDD" id="cd02809">
    <property type="entry name" value="alpha_hydroxyacid_oxid_FMN"/>
    <property type="match status" value="1"/>
</dbReference>
<feature type="binding site" evidence="7">
    <location>
        <position position="141"/>
    </location>
    <ligand>
        <name>glyoxylate</name>
        <dbReference type="ChEBI" id="CHEBI:36655"/>
    </ligand>
</feature>
<dbReference type="Gene3D" id="3.20.20.70">
    <property type="entry name" value="Aldolase class I"/>
    <property type="match status" value="1"/>
</dbReference>
<dbReference type="EMBL" id="PDNU01000010">
    <property type="protein sequence ID" value="PHK95402.1"/>
    <property type="molecule type" value="Genomic_DNA"/>
</dbReference>
<feature type="binding site" evidence="7">
    <location>
        <position position="290"/>
    </location>
    <ligand>
        <name>glyoxylate</name>
        <dbReference type="ChEBI" id="CHEBI:36655"/>
    </ligand>
</feature>
<evidence type="ECO:0000313" key="9">
    <source>
        <dbReference type="EMBL" id="PHK95402.1"/>
    </source>
</evidence>
<feature type="binding site" evidence="7">
    <location>
        <position position="119"/>
    </location>
    <ligand>
        <name>FMN</name>
        <dbReference type="ChEBI" id="CHEBI:58210"/>
    </ligand>
</feature>
<evidence type="ECO:0000259" key="8">
    <source>
        <dbReference type="PROSITE" id="PS51349"/>
    </source>
</evidence>
<evidence type="ECO:0000256" key="2">
    <source>
        <dbReference type="ARBA" id="ARBA00022630"/>
    </source>
</evidence>
<evidence type="ECO:0000256" key="4">
    <source>
        <dbReference type="ARBA" id="ARBA00023002"/>
    </source>
</evidence>
<dbReference type="PANTHER" id="PTHR10578">
    <property type="entry name" value="S -2-HYDROXY-ACID OXIDASE-RELATED"/>
    <property type="match status" value="1"/>
</dbReference>
<feature type="domain" description="FMN hydroxy acid dehydrogenase" evidence="8">
    <location>
        <begin position="11"/>
        <end position="394"/>
    </location>
</feature>
<reference evidence="9 10" key="1">
    <citation type="submission" date="2017-10" db="EMBL/GenBank/DDBJ databases">
        <authorList>
            <person name="Banno H."/>
            <person name="Chua N.-H."/>
        </authorList>
    </citation>
    <scope>NUCLEOTIDE SEQUENCE [LARGE SCALE GENOMIC DNA]</scope>
    <source>
        <strain evidence="9 10">YW11</strain>
    </source>
</reference>
<keyword evidence="3 7" id="KW-0288">FMN</keyword>
<evidence type="ECO:0000256" key="1">
    <source>
        <dbReference type="ARBA" id="ARBA00001917"/>
    </source>
</evidence>
<dbReference type="InterPro" id="IPR000262">
    <property type="entry name" value="FMN-dep_DH"/>
</dbReference>
<protein>
    <submittedName>
        <fullName evidence="9">Alpha-hydroxy-acid oxidizing enzyme</fullName>
    </submittedName>
</protein>
<accession>A0A2C6Y3M1</accession>
<feature type="binding site" evidence="7">
    <location>
        <position position="37"/>
    </location>
    <ligand>
        <name>glyoxylate</name>
        <dbReference type="ChEBI" id="CHEBI:36655"/>
    </ligand>
</feature>
<dbReference type="GO" id="GO:0010181">
    <property type="term" value="F:FMN binding"/>
    <property type="evidence" value="ECO:0007669"/>
    <property type="project" value="InterPro"/>
</dbReference>
<dbReference type="InterPro" id="IPR008259">
    <property type="entry name" value="FMN_hydac_DH_AS"/>
</dbReference>
<feature type="binding site" evidence="7">
    <location>
        <position position="167"/>
    </location>
    <ligand>
        <name>glyoxylate</name>
        <dbReference type="ChEBI" id="CHEBI:36655"/>
    </ligand>
</feature>
<evidence type="ECO:0000256" key="7">
    <source>
        <dbReference type="PIRSR" id="PIRSR000138-2"/>
    </source>
</evidence>
<feature type="binding site" evidence="7">
    <location>
        <begin position="90"/>
        <end position="92"/>
    </location>
    <ligand>
        <name>FMN</name>
        <dbReference type="ChEBI" id="CHEBI:58210"/>
    </ligand>
</feature>
<dbReference type="OrthoDB" id="9770452at2"/>
<evidence type="ECO:0000256" key="5">
    <source>
        <dbReference type="ARBA" id="ARBA00024042"/>
    </source>
</evidence>
<gene>
    <name evidence="9" type="ORF">CR162_07880</name>
</gene>
<feature type="binding site" evidence="7">
    <location>
        <position position="266"/>
    </location>
    <ligand>
        <name>FMN</name>
        <dbReference type="ChEBI" id="CHEBI:58210"/>
    </ligand>
</feature>
<organism evidence="9 10">
    <name type="scientific">Teichococcus rhizosphaerae</name>
    <dbReference type="NCBI Taxonomy" id="1335062"/>
    <lineage>
        <taxon>Bacteria</taxon>
        <taxon>Pseudomonadati</taxon>
        <taxon>Pseudomonadota</taxon>
        <taxon>Alphaproteobacteria</taxon>
        <taxon>Acetobacterales</taxon>
        <taxon>Roseomonadaceae</taxon>
        <taxon>Roseomonas</taxon>
    </lineage>
</organism>
<dbReference type="PANTHER" id="PTHR10578:SF107">
    <property type="entry name" value="2-HYDROXYACID OXIDASE 1"/>
    <property type="match status" value="1"/>
</dbReference>
<feature type="binding site" evidence="7">
    <location>
        <position position="139"/>
    </location>
    <ligand>
        <name>FMN</name>
        <dbReference type="ChEBI" id="CHEBI:58210"/>
    </ligand>
</feature>
<dbReference type="GO" id="GO:0016614">
    <property type="term" value="F:oxidoreductase activity, acting on CH-OH group of donors"/>
    <property type="evidence" value="ECO:0007669"/>
    <property type="project" value="UniProtKB-ARBA"/>
</dbReference>
<keyword evidence="2 7" id="KW-0285">Flavoprotein</keyword>
<dbReference type="Proteomes" id="UP000223527">
    <property type="component" value="Unassembled WGS sequence"/>
</dbReference>
<feature type="binding site" evidence="7">
    <location>
        <position position="176"/>
    </location>
    <ligand>
        <name>glyoxylate</name>
        <dbReference type="ChEBI" id="CHEBI:36655"/>
    </ligand>
</feature>
<dbReference type="PIRSF" id="PIRSF000138">
    <property type="entry name" value="Al-hdrx_acd_dh"/>
    <property type="match status" value="1"/>
</dbReference>
<comment type="caution">
    <text evidence="9">The sequence shown here is derived from an EMBL/GenBank/DDBJ whole genome shotgun (WGS) entry which is preliminary data.</text>
</comment>
<feature type="active site" description="Proton acceptor" evidence="6">
    <location>
        <position position="290"/>
    </location>
</feature>
<feature type="binding site" evidence="7">
    <location>
        <position position="288"/>
    </location>
    <ligand>
        <name>FMN</name>
        <dbReference type="ChEBI" id="CHEBI:58210"/>
    </ligand>
</feature>
<dbReference type="Pfam" id="PF01070">
    <property type="entry name" value="FMN_dh"/>
    <property type="match status" value="1"/>
</dbReference>
<name>A0A2C6Y3M1_9PROT</name>
<feature type="binding site" evidence="7">
    <location>
        <begin position="320"/>
        <end position="324"/>
    </location>
    <ligand>
        <name>FMN</name>
        <dbReference type="ChEBI" id="CHEBI:58210"/>
    </ligand>
</feature>
<comment type="cofactor">
    <cofactor evidence="1">
        <name>FMN</name>
        <dbReference type="ChEBI" id="CHEBI:58210"/>
    </cofactor>
</comment>
<keyword evidence="4" id="KW-0560">Oxidoreductase</keyword>
<evidence type="ECO:0000256" key="3">
    <source>
        <dbReference type="ARBA" id="ARBA00022643"/>
    </source>
</evidence>
<proteinExistence type="inferred from homology"/>
<feature type="binding site" evidence="7">
    <location>
        <position position="293"/>
    </location>
    <ligand>
        <name>glyoxylate</name>
        <dbReference type="ChEBI" id="CHEBI:36655"/>
    </ligand>
</feature>
<feature type="binding site" evidence="7">
    <location>
        <begin position="343"/>
        <end position="344"/>
    </location>
    <ligand>
        <name>FMN</name>
        <dbReference type="ChEBI" id="CHEBI:58210"/>
    </ligand>
</feature>
<dbReference type="InterPro" id="IPR012133">
    <property type="entry name" value="Alpha-hydoxy_acid_DH_FMN"/>
</dbReference>
<dbReference type="AlphaFoldDB" id="A0A2C6Y3M1"/>
<evidence type="ECO:0000256" key="6">
    <source>
        <dbReference type="PIRSR" id="PIRSR000138-1"/>
    </source>
</evidence>
<dbReference type="SUPFAM" id="SSF51395">
    <property type="entry name" value="FMN-linked oxidoreductases"/>
    <property type="match status" value="1"/>
</dbReference>
<dbReference type="InterPro" id="IPR037396">
    <property type="entry name" value="FMN_HAD"/>
</dbReference>
<dbReference type="FunFam" id="3.20.20.70:FF:000029">
    <property type="entry name" value="L-lactate dehydrogenase"/>
    <property type="match status" value="1"/>
</dbReference>
<sequence>MYRAVGHGTPRHLRPVLALDDFEPAARRKLPRPLFGYIAGAAETNAALRDNRDAFAEWAFRPRYLIDVSKRSIATSLFGQRHNAPFGIAPMGISAIMAYRGDLVLARAAAAAGIPMVMSGSSLIPMEEVAHAAPGSWFQAYLPGDEARIARLIGRVEQAGFGTLVLTVDTTTMGNRENNIRTGFSTPLKPSLRLAWDGATRPLWLWDTLWRTLRRHGMPHFENNYAERGAPIIARNVERDFGARDHLSWAHVARIRRQWRGRLVVKGILRAEDARRAAEEGIDGVIVSNHGGRQLDGAISALRALPAIRVAAGGMAVMMDGGVRRGSDVLKALALGADFVFVGRPFLYAAAVGGEAGVRHGIEILGQEVDRNLALLGCLSVGEVGMQHLQRIRGVPAPEEGAGGTGAA</sequence>
<keyword evidence="10" id="KW-1185">Reference proteome</keyword>
<dbReference type="InterPro" id="IPR013785">
    <property type="entry name" value="Aldolase_TIM"/>
</dbReference>
<comment type="similarity">
    <text evidence="5">Belongs to the FMN-dependent alpha-hydroxy acid dehydrogenase family.</text>
</comment>
<evidence type="ECO:0000313" key="10">
    <source>
        <dbReference type="Proteomes" id="UP000223527"/>
    </source>
</evidence>
<dbReference type="PROSITE" id="PS00557">
    <property type="entry name" value="FMN_HYDROXY_ACID_DH_1"/>
    <property type="match status" value="1"/>
</dbReference>
<dbReference type="PROSITE" id="PS51349">
    <property type="entry name" value="FMN_HYDROXY_ACID_DH_2"/>
    <property type="match status" value="1"/>
</dbReference>